<dbReference type="InterPro" id="IPR006600">
    <property type="entry name" value="HTH_CenpB_DNA-bd_dom"/>
</dbReference>
<evidence type="ECO:0000256" key="4">
    <source>
        <dbReference type="ARBA" id="ARBA00022598"/>
    </source>
</evidence>
<proteinExistence type="inferred from homology"/>
<keyword evidence="7 13" id="KW-0315">Glutamine amidotransferase</keyword>
<dbReference type="InterPro" id="IPR004468">
    <property type="entry name" value="CTP_synthase"/>
</dbReference>
<dbReference type="EC" id="6.3.4.2" evidence="3 13"/>
<evidence type="ECO:0000313" key="18">
    <source>
        <dbReference type="Proteomes" id="UP000001745"/>
    </source>
</evidence>
<dbReference type="HOGENOM" id="CLU_011675_6_1_1"/>
<name>B8MKD4_TALSN</name>
<evidence type="ECO:0000256" key="5">
    <source>
        <dbReference type="ARBA" id="ARBA00022741"/>
    </source>
</evidence>
<accession>B8MKD4</accession>
<evidence type="ECO:0000256" key="12">
    <source>
        <dbReference type="ARBA" id="ARBA00070745"/>
    </source>
</evidence>
<dbReference type="Pfam" id="PF00117">
    <property type="entry name" value="GATase"/>
    <property type="match status" value="1"/>
</dbReference>
<dbReference type="CDD" id="cd03113">
    <property type="entry name" value="CTPS_N"/>
    <property type="match status" value="1"/>
</dbReference>
<dbReference type="STRING" id="441959.B8MKD4"/>
<dbReference type="FunFam" id="3.40.50.880:FF:000005">
    <property type="entry name" value="CTP synthase"/>
    <property type="match status" value="1"/>
</dbReference>
<dbReference type="GO" id="GO:0097268">
    <property type="term" value="C:cytoophidium"/>
    <property type="evidence" value="ECO:0007669"/>
    <property type="project" value="UniProtKB-ARBA"/>
</dbReference>
<dbReference type="InParanoid" id="B8MKD4"/>
<keyword evidence="4 13" id="KW-0436">Ligase</keyword>
<dbReference type="GO" id="GO:0042802">
    <property type="term" value="F:identical protein binding"/>
    <property type="evidence" value="ECO:0007669"/>
    <property type="project" value="TreeGrafter"/>
</dbReference>
<dbReference type="OMA" id="MEHANSE"/>
<dbReference type="Gene3D" id="3.40.50.880">
    <property type="match status" value="1"/>
</dbReference>
<dbReference type="eggNOG" id="KOG2387">
    <property type="taxonomic scope" value="Eukaryota"/>
</dbReference>
<dbReference type="InterPro" id="IPR029062">
    <property type="entry name" value="Class_I_gatase-like"/>
</dbReference>
<evidence type="ECO:0000259" key="16">
    <source>
        <dbReference type="Pfam" id="PF06418"/>
    </source>
</evidence>
<sequence length="899" mass="100828">MKYVLVSGGVISGVGKGIIASSTGLLLKTIGLTVTSIKIDPYINIDAGTMSPIEHGEVYVTDDGGEMDLDLGNYERYLLTTLTRDHNITTGKIYQQVIERERVGQYLGKTVQVVPHITNAIQDWIERVAKVPVDESGAEPDVCIIELGGTVGDIESAPFIHAVSQLQRRAGKGNYAQIHVSYVPVIPPGPGGEQKTKPTQRAVSDVRSAGLNPDLIACRCEQPLEDTTIDKIANMCQMERKQVVAVHNVSTTYHVPLLLEKQKLLKTLSELLNLSSIQQPPARIEQGKRMWRDWVDLAHSQDNPHDTVSIALVGKYTTLHDAYISLSKSFEHAAMYCRKKLKVIWVDASHLEDETMEVSPAEFHKAWHNVCTADGLCVPGGFGTRATLGMMKAITWARTKNVPFLGICLGMQLAVIEYARNVVGIEDAGSEELHPDAKNHVIVYMPEVDKSKLGGTMRLGKHPCIFQSGSEWSRLRALYGSAPQIQERHRHRYEVNPEMVDRLEKAGLTFVGKDVKGERMEIIELRDHPWFVGVQFHPEYLSRVLSPSFTVLGFFAAAAGCLDEITAKLNSDVRANTKKKPNFSKLSREYGVSRKKLSRRWRGLPSRSTRPPTRRLLSLDQEKALILWIEYLDNIGAPPTNQQIEESANYLLGKDFSVHDFIKRLPKQYVRIVQKPQEKERTVAEHYGEVERWFIDLELAIQQYKIRPQNLWNFDETGFIVGQGKDEAVVTAYPKTSKRVSSLSSRESITVIEGINAEGKIIPPLLIPKGKVHLEEWYRHIKDDDWLVAPASNGFITDKIAFEWLQHFDHFSRPGAFPDWRSRVGEGDATSIYQITRISGEAEDGLFALEGQPVTSGHVFGNLHFSKIRSHLLIRAQYSPSSSQITTPKNVYEDPALEP</sequence>
<comment type="function">
    <text evidence="11 13">Catalyzes the ATP-dependent amination of UTP to CTP with either L-glutamine or ammonia as the source of nitrogen.</text>
</comment>
<keyword evidence="5 13" id="KW-0547">Nucleotide-binding</keyword>
<protein>
    <recommendedName>
        <fullName evidence="12 13">CTP synthase</fullName>
        <ecNumber evidence="3 13">6.3.4.2</ecNumber>
    </recommendedName>
    <alternativeName>
        <fullName evidence="13">UTP--ammonia ligase</fullName>
    </alternativeName>
</protein>
<dbReference type="Pfam" id="PF03221">
    <property type="entry name" value="HTH_Tnp_Tc5"/>
    <property type="match status" value="1"/>
</dbReference>
<evidence type="ECO:0000256" key="8">
    <source>
        <dbReference type="ARBA" id="ARBA00022975"/>
    </source>
</evidence>
<dbReference type="NCBIfam" id="NF003792">
    <property type="entry name" value="PRK05380.1"/>
    <property type="match status" value="1"/>
</dbReference>
<dbReference type="GO" id="GO:0003883">
    <property type="term" value="F:CTP synthase activity"/>
    <property type="evidence" value="ECO:0007669"/>
    <property type="project" value="UniProtKB-UniRule"/>
</dbReference>
<gene>
    <name evidence="17" type="ORF">TSTA_047380</name>
</gene>
<comment type="catalytic activity">
    <reaction evidence="10 13">
        <text>UTP + L-glutamine + ATP + H2O = CTP + L-glutamate + ADP + phosphate + 2 H(+)</text>
        <dbReference type="Rhea" id="RHEA:26426"/>
        <dbReference type="ChEBI" id="CHEBI:15377"/>
        <dbReference type="ChEBI" id="CHEBI:15378"/>
        <dbReference type="ChEBI" id="CHEBI:29985"/>
        <dbReference type="ChEBI" id="CHEBI:30616"/>
        <dbReference type="ChEBI" id="CHEBI:37563"/>
        <dbReference type="ChEBI" id="CHEBI:43474"/>
        <dbReference type="ChEBI" id="CHEBI:46398"/>
        <dbReference type="ChEBI" id="CHEBI:58359"/>
        <dbReference type="ChEBI" id="CHEBI:456216"/>
        <dbReference type="EC" id="6.3.4.2"/>
    </reaction>
</comment>
<dbReference type="GO" id="GO:0005737">
    <property type="term" value="C:cytoplasm"/>
    <property type="evidence" value="ECO:0007669"/>
    <property type="project" value="TreeGrafter"/>
</dbReference>
<dbReference type="RefSeq" id="XP_002485242.1">
    <property type="nucleotide sequence ID" value="XM_002485197.1"/>
</dbReference>
<keyword evidence="8 13" id="KW-0665">Pyrimidine biosynthesis</keyword>
<evidence type="ECO:0000256" key="6">
    <source>
        <dbReference type="ARBA" id="ARBA00022840"/>
    </source>
</evidence>
<keyword evidence="6 13" id="KW-0067">ATP-binding</keyword>
<dbReference type="OrthoDB" id="1739076at2759"/>
<keyword evidence="18" id="KW-1185">Reference proteome</keyword>
<dbReference type="NCBIfam" id="TIGR00337">
    <property type="entry name" value="PyrG"/>
    <property type="match status" value="1"/>
</dbReference>
<dbReference type="Gene3D" id="3.40.50.300">
    <property type="entry name" value="P-loop containing nucleotide triphosphate hydrolases"/>
    <property type="match status" value="1"/>
</dbReference>
<dbReference type="VEuPathDB" id="FungiDB:TSTA_047380"/>
<dbReference type="GO" id="GO:0019856">
    <property type="term" value="P:pyrimidine nucleobase biosynthetic process"/>
    <property type="evidence" value="ECO:0007669"/>
    <property type="project" value="TreeGrafter"/>
</dbReference>
<dbReference type="SUPFAM" id="SSF52540">
    <property type="entry name" value="P-loop containing nucleoside triphosphate hydrolases"/>
    <property type="match status" value="1"/>
</dbReference>
<dbReference type="PhylomeDB" id="B8MKD4"/>
<dbReference type="GO" id="GO:0003677">
    <property type="term" value="F:DNA binding"/>
    <property type="evidence" value="ECO:0007669"/>
    <property type="project" value="UniProtKB-KW"/>
</dbReference>
<dbReference type="PROSITE" id="PS51273">
    <property type="entry name" value="GATASE_TYPE_1"/>
    <property type="match status" value="1"/>
</dbReference>
<dbReference type="UniPathway" id="UPA00159">
    <property type="reaction ID" value="UER00277"/>
</dbReference>
<dbReference type="PANTHER" id="PTHR11550:SF0">
    <property type="entry name" value="CTP SYNTHASE-RELATED"/>
    <property type="match status" value="1"/>
</dbReference>
<dbReference type="FunCoup" id="B8MKD4">
    <property type="interactions" value="931"/>
</dbReference>
<evidence type="ECO:0000256" key="7">
    <source>
        <dbReference type="ARBA" id="ARBA00022962"/>
    </source>
</evidence>
<organism evidence="17 18">
    <name type="scientific">Talaromyces stipitatus (strain ATCC 10500 / CBS 375.48 / QM 6759 / NRRL 1006)</name>
    <name type="common">Penicillium stipitatum</name>
    <dbReference type="NCBI Taxonomy" id="441959"/>
    <lineage>
        <taxon>Eukaryota</taxon>
        <taxon>Fungi</taxon>
        <taxon>Dikarya</taxon>
        <taxon>Ascomycota</taxon>
        <taxon>Pezizomycotina</taxon>
        <taxon>Eurotiomycetes</taxon>
        <taxon>Eurotiomycetidae</taxon>
        <taxon>Eurotiales</taxon>
        <taxon>Trichocomaceae</taxon>
        <taxon>Talaromyces</taxon>
        <taxon>Talaromyces sect. Talaromyces</taxon>
    </lineage>
</organism>
<dbReference type="InterPro" id="IPR027417">
    <property type="entry name" value="P-loop_NTPase"/>
</dbReference>
<dbReference type="FunFam" id="3.40.50.300:FF:000207">
    <property type="entry name" value="CTP synthase"/>
    <property type="match status" value="1"/>
</dbReference>
<dbReference type="Proteomes" id="UP000001745">
    <property type="component" value="Unassembled WGS sequence"/>
</dbReference>
<evidence type="ECO:0000256" key="2">
    <source>
        <dbReference type="ARBA" id="ARBA00007533"/>
    </source>
</evidence>
<evidence type="ECO:0000256" key="3">
    <source>
        <dbReference type="ARBA" id="ARBA00012291"/>
    </source>
</evidence>
<dbReference type="Pfam" id="PF06418">
    <property type="entry name" value="CTP_synth_N"/>
    <property type="match status" value="1"/>
</dbReference>
<evidence type="ECO:0000313" key="17">
    <source>
        <dbReference type="EMBL" id="EED15289.1"/>
    </source>
</evidence>
<dbReference type="GeneID" id="8099288"/>
<dbReference type="PANTHER" id="PTHR11550">
    <property type="entry name" value="CTP SYNTHASE"/>
    <property type="match status" value="1"/>
</dbReference>
<keyword evidence="9" id="KW-0238">DNA-binding</keyword>
<comment type="similarity">
    <text evidence="2 13">Belongs to the CTP synthase family.</text>
</comment>
<dbReference type="GO" id="GO:0005524">
    <property type="term" value="F:ATP binding"/>
    <property type="evidence" value="ECO:0007669"/>
    <property type="project" value="UniProtKB-KW"/>
</dbReference>
<dbReference type="InterPro" id="IPR017926">
    <property type="entry name" value="GATASE"/>
</dbReference>
<dbReference type="InterPro" id="IPR033828">
    <property type="entry name" value="GATase1_CTP_Synthase"/>
</dbReference>
<dbReference type="SUPFAM" id="SSF52317">
    <property type="entry name" value="Class I glutamine amidotransferase-like"/>
    <property type="match status" value="1"/>
</dbReference>
<dbReference type="EMBL" id="EQ962657">
    <property type="protein sequence ID" value="EED15289.1"/>
    <property type="molecule type" value="Genomic_DNA"/>
</dbReference>
<reference evidence="18" key="1">
    <citation type="journal article" date="2015" name="Genome Announc.">
        <title>Genome sequence of the AIDS-associated pathogen Penicillium marneffei (ATCC18224) and its near taxonomic relative Talaromyces stipitatus (ATCC10500).</title>
        <authorList>
            <person name="Nierman W.C."/>
            <person name="Fedorova-Abrams N.D."/>
            <person name="Andrianopoulos A."/>
        </authorList>
    </citation>
    <scope>NUCLEOTIDE SEQUENCE [LARGE SCALE GENOMIC DNA]</scope>
    <source>
        <strain evidence="18">ATCC 10500 / CBS 375.48 / QM 6759 / NRRL 1006</strain>
    </source>
</reference>
<dbReference type="AlphaFoldDB" id="B8MKD4"/>
<evidence type="ECO:0000256" key="13">
    <source>
        <dbReference type="RuleBase" id="RU810713"/>
    </source>
</evidence>
<evidence type="ECO:0000256" key="9">
    <source>
        <dbReference type="ARBA" id="ARBA00023125"/>
    </source>
</evidence>
<evidence type="ECO:0000256" key="1">
    <source>
        <dbReference type="ARBA" id="ARBA00005171"/>
    </source>
</evidence>
<dbReference type="CDD" id="cd01746">
    <property type="entry name" value="GATase1_CTP_Synthase"/>
    <property type="match status" value="1"/>
</dbReference>
<comment type="pathway">
    <text evidence="1 13">Pyrimidine metabolism; CTP biosynthesis via de novo pathway; CTP from UDP: step 2/2.</text>
</comment>
<feature type="domain" description="HTH CENPB-type" evidence="15">
    <location>
        <begin position="620"/>
        <end position="655"/>
    </location>
</feature>
<evidence type="ECO:0000256" key="11">
    <source>
        <dbReference type="ARBA" id="ARBA00054275"/>
    </source>
</evidence>
<feature type="domain" description="Glutamine amidotransferase" evidence="14">
    <location>
        <begin position="319"/>
        <end position="548"/>
    </location>
</feature>
<feature type="domain" description="CTP synthase N-terminal" evidence="16">
    <location>
        <begin position="2"/>
        <end position="274"/>
    </location>
</feature>
<evidence type="ECO:0000259" key="15">
    <source>
        <dbReference type="Pfam" id="PF03221"/>
    </source>
</evidence>
<dbReference type="InterPro" id="IPR017456">
    <property type="entry name" value="CTP_synthase_N"/>
</dbReference>
<dbReference type="GO" id="GO:0044210">
    <property type="term" value="P:'de novo' CTP biosynthetic process"/>
    <property type="evidence" value="ECO:0007669"/>
    <property type="project" value="UniProtKB-UniRule"/>
</dbReference>
<evidence type="ECO:0000256" key="10">
    <source>
        <dbReference type="ARBA" id="ARBA00047781"/>
    </source>
</evidence>
<evidence type="ECO:0000259" key="14">
    <source>
        <dbReference type="Pfam" id="PF00117"/>
    </source>
</evidence>